<dbReference type="SUPFAM" id="SSF53067">
    <property type="entry name" value="Actin-like ATPase domain"/>
    <property type="match status" value="2"/>
</dbReference>
<dbReference type="GO" id="GO:0016462">
    <property type="term" value="F:pyrophosphatase activity"/>
    <property type="evidence" value="ECO:0007669"/>
    <property type="project" value="TreeGrafter"/>
</dbReference>
<feature type="domain" description="Ppx/GppA phosphatase N-terminal" evidence="1">
    <location>
        <begin position="18"/>
        <end position="296"/>
    </location>
</feature>
<dbReference type="Gene3D" id="3.30.420.150">
    <property type="entry name" value="Exopolyphosphatase. Domain 2"/>
    <property type="match status" value="1"/>
</dbReference>
<gene>
    <name evidence="2" type="ORF">FYJ68_01180</name>
</gene>
<comment type="caution">
    <text evidence="2">The sequence shown here is derived from an EMBL/GenBank/DDBJ whole genome shotgun (WGS) entry which is preliminary data.</text>
</comment>
<reference evidence="2 3" key="1">
    <citation type="submission" date="2019-08" db="EMBL/GenBank/DDBJ databases">
        <title>In-depth cultivation of the pig gut microbiome towards novel bacterial diversity and tailored functional studies.</title>
        <authorList>
            <person name="Wylensek D."/>
            <person name="Hitch T.C.A."/>
            <person name="Clavel T."/>
        </authorList>
    </citation>
    <scope>NUCLEOTIDE SEQUENCE [LARGE SCALE GENOMIC DNA]</scope>
    <source>
        <strain evidence="2 3">CA-Schmier-601-WT-1</strain>
    </source>
</reference>
<evidence type="ECO:0000313" key="2">
    <source>
        <dbReference type="EMBL" id="MST71731.1"/>
    </source>
</evidence>
<dbReference type="InterPro" id="IPR003695">
    <property type="entry name" value="Ppx_GppA_N"/>
</dbReference>
<dbReference type="Proteomes" id="UP000469325">
    <property type="component" value="Unassembled WGS sequence"/>
</dbReference>
<name>A0A6N7XQG5_9ACTN</name>
<dbReference type="RefSeq" id="WP_154433489.1">
    <property type="nucleotide sequence ID" value="NZ_VUNC01000001.1"/>
</dbReference>
<dbReference type="EMBL" id="VUNC01000001">
    <property type="protein sequence ID" value="MST71731.1"/>
    <property type="molecule type" value="Genomic_DNA"/>
</dbReference>
<accession>A0A6N7XQG5</accession>
<sequence length="328" mass="34236">MERVACIDIGTVTCRLAVAEVEGDKVQRLAKSSNICNLGQDLTATGMICDEARDRVLACIDQYLASTATSGAQAVCCTLTSAARDASNSGELLSALEGRGLRPMVIPGEVEGSLTFLGVAQDFPGQRILVADNGGGSTELALGTLSATGLELEAVRSENVGCRRITERFLSAGDPPSPDDIAAARAFADGPFANAAAEEKIAENRPSRLVVTGGTVTSLVAIEKRLQPYDPRQVHLATLSRAQVEGLVMGLTSMTVAQRRELPGLQPKRAGVILGGAVAIAELMAQTGFDELTVSESDLLFGLSLCAAATMRGDQTPVGWKPLLAPVR</sequence>
<dbReference type="InterPro" id="IPR043129">
    <property type="entry name" value="ATPase_NBD"/>
</dbReference>
<dbReference type="Pfam" id="PF02541">
    <property type="entry name" value="Ppx-GppA"/>
    <property type="match status" value="1"/>
</dbReference>
<organism evidence="2 3">
    <name type="scientific">Olsenella porci</name>
    <dbReference type="NCBI Taxonomy" id="2652279"/>
    <lineage>
        <taxon>Bacteria</taxon>
        <taxon>Bacillati</taxon>
        <taxon>Actinomycetota</taxon>
        <taxon>Coriobacteriia</taxon>
        <taxon>Coriobacteriales</taxon>
        <taxon>Atopobiaceae</taxon>
        <taxon>Olsenella</taxon>
    </lineage>
</organism>
<dbReference type="InterPro" id="IPR050273">
    <property type="entry name" value="GppA/Ppx_hydrolase"/>
</dbReference>
<protein>
    <submittedName>
        <fullName evidence="2">Phosphatase</fullName>
    </submittedName>
</protein>
<dbReference type="Gene3D" id="3.30.420.40">
    <property type="match status" value="1"/>
</dbReference>
<dbReference type="PANTHER" id="PTHR30005:SF13">
    <property type="entry name" value="EXOPOLYPHOSPHATASE 2"/>
    <property type="match status" value="1"/>
</dbReference>
<dbReference type="AlphaFoldDB" id="A0A6N7XQG5"/>
<evidence type="ECO:0000313" key="3">
    <source>
        <dbReference type="Proteomes" id="UP000469325"/>
    </source>
</evidence>
<evidence type="ECO:0000259" key="1">
    <source>
        <dbReference type="Pfam" id="PF02541"/>
    </source>
</evidence>
<proteinExistence type="predicted"/>
<keyword evidence="3" id="KW-1185">Reference proteome</keyword>
<dbReference type="PANTHER" id="PTHR30005">
    <property type="entry name" value="EXOPOLYPHOSPHATASE"/>
    <property type="match status" value="1"/>
</dbReference>